<keyword evidence="2" id="KW-1185">Reference proteome</keyword>
<reference evidence="1" key="1">
    <citation type="submission" date="2020-09" db="EMBL/GenBank/DDBJ databases">
        <title>Genome-Enabled Discovery of Anthraquinone Biosynthesis in Senna tora.</title>
        <authorList>
            <person name="Kang S.-H."/>
            <person name="Pandey R.P."/>
            <person name="Lee C.-M."/>
            <person name="Sim J.-S."/>
            <person name="Jeong J.-T."/>
            <person name="Choi B.-S."/>
            <person name="Jung M."/>
            <person name="Ginzburg D."/>
            <person name="Zhao K."/>
            <person name="Won S.Y."/>
            <person name="Oh T.-J."/>
            <person name="Yu Y."/>
            <person name="Kim N.-H."/>
            <person name="Lee O.R."/>
            <person name="Lee T.-H."/>
            <person name="Bashyal P."/>
            <person name="Kim T.-S."/>
            <person name="Lee W.-H."/>
            <person name="Kawkins C."/>
            <person name="Kim C.-K."/>
            <person name="Kim J.S."/>
            <person name="Ahn B.O."/>
            <person name="Rhee S.Y."/>
            <person name="Sohng J.K."/>
        </authorList>
    </citation>
    <scope>NUCLEOTIDE SEQUENCE</scope>
    <source>
        <tissue evidence="1">Leaf</tissue>
    </source>
</reference>
<comment type="caution">
    <text evidence="1">The sequence shown here is derived from an EMBL/GenBank/DDBJ whole genome shotgun (WGS) entry which is preliminary data.</text>
</comment>
<evidence type="ECO:0000313" key="2">
    <source>
        <dbReference type="Proteomes" id="UP000634136"/>
    </source>
</evidence>
<sequence>MDKDKAMVRATMNRITPFSRVCLRRPTPAAATSQPPRALAASTFQTPSITQIEDFIARLQHGLSTATHSGYHDAGRTRRREATISCILLALGGNLVDGKLKSMP</sequence>
<dbReference type="Proteomes" id="UP000634136">
    <property type="component" value="Unassembled WGS sequence"/>
</dbReference>
<accession>A0A834T5V4</accession>
<dbReference type="EMBL" id="JAAIUW010000009">
    <property type="protein sequence ID" value="KAF7815847.1"/>
    <property type="molecule type" value="Genomic_DNA"/>
</dbReference>
<proteinExistence type="predicted"/>
<protein>
    <submittedName>
        <fullName evidence="1">Uncharacterized protein</fullName>
    </submittedName>
</protein>
<dbReference type="AlphaFoldDB" id="A0A834T5V4"/>
<name>A0A834T5V4_9FABA</name>
<organism evidence="1 2">
    <name type="scientific">Senna tora</name>
    <dbReference type="NCBI Taxonomy" id="362788"/>
    <lineage>
        <taxon>Eukaryota</taxon>
        <taxon>Viridiplantae</taxon>
        <taxon>Streptophyta</taxon>
        <taxon>Embryophyta</taxon>
        <taxon>Tracheophyta</taxon>
        <taxon>Spermatophyta</taxon>
        <taxon>Magnoliopsida</taxon>
        <taxon>eudicotyledons</taxon>
        <taxon>Gunneridae</taxon>
        <taxon>Pentapetalae</taxon>
        <taxon>rosids</taxon>
        <taxon>fabids</taxon>
        <taxon>Fabales</taxon>
        <taxon>Fabaceae</taxon>
        <taxon>Caesalpinioideae</taxon>
        <taxon>Cassia clade</taxon>
        <taxon>Senna</taxon>
    </lineage>
</organism>
<gene>
    <name evidence="1" type="ORF">G2W53_029816</name>
</gene>
<evidence type="ECO:0000313" key="1">
    <source>
        <dbReference type="EMBL" id="KAF7815847.1"/>
    </source>
</evidence>